<evidence type="ECO:0000313" key="2">
    <source>
        <dbReference type="Proteomes" id="UP000256661"/>
    </source>
</evidence>
<dbReference type="RefSeq" id="WP_170177812.1">
    <property type="nucleotide sequence ID" value="NZ_QTTT01000001.1"/>
</dbReference>
<comment type="caution">
    <text evidence="1">The sequence shown here is derived from an EMBL/GenBank/DDBJ whole genome shotgun (WGS) entry which is preliminary data.</text>
</comment>
<name>A0A3D9SWT1_9ACTN</name>
<proteinExistence type="predicted"/>
<sequence length="47" mass="5145">MTTLAVAPLPDGVWERGRFLNDSLDVIQTVPGDLEKTLVANPEVLRP</sequence>
<keyword evidence="2" id="KW-1185">Reference proteome</keyword>
<gene>
    <name evidence="1" type="ORF">DFJ69_5819</name>
</gene>
<accession>A0A3D9SWT1</accession>
<dbReference type="Proteomes" id="UP000256661">
    <property type="component" value="Unassembled WGS sequence"/>
</dbReference>
<protein>
    <submittedName>
        <fullName evidence="1">Uncharacterized protein</fullName>
    </submittedName>
</protein>
<organism evidence="1 2">
    <name type="scientific">Thermomonospora umbrina</name>
    <dbReference type="NCBI Taxonomy" id="111806"/>
    <lineage>
        <taxon>Bacteria</taxon>
        <taxon>Bacillati</taxon>
        <taxon>Actinomycetota</taxon>
        <taxon>Actinomycetes</taxon>
        <taxon>Streptosporangiales</taxon>
        <taxon>Thermomonosporaceae</taxon>
        <taxon>Thermomonospora</taxon>
    </lineage>
</organism>
<dbReference type="EMBL" id="QTTT01000001">
    <property type="protein sequence ID" value="REF00289.1"/>
    <property type="molecule type" value="Genomic_DNA"/>
</dbReference>
<evidence type="ECO:0000313" key="1">
    <source>
        <dbReference type="EMBL" id="REF00289.1"/>
    </source>
</evidence>
<dbReference type="AlphaFoldDB" id="A0A3D9SWT1"/>
<reference evidence="1 2" key="1">
    <citation type="submission" date="2018-08" db="EMBL/GenBank/DDBJ databases">
        <title>Sequencing the genomes of 1000 actinobacteria strains.</title>
        <authorList>
            <person name="Klenk H.-P."/>
        </authorList>
    </citation>
    <scope>NUCLEOTIDE SEQUENCE [LARGE SCALE GENOMIC DNA]</scope>
    <source>
        <strain evidence="1 2">DSM 43927</strain>
    </source>
</reference>